<keyword evidence="3" id="KW-1015">Disulfide bond</keyword>
<dbReference type="Pfam" id="PF00007">
    <property type="entry name" value="Cys_knot"/>
    <property type="match status" value="1"/>
</dbReference>
<evidence type="ECO:0000313" key="6">
    <source>
        <dbReference type="EMBL" id="GMS77979.1"/>
    </source>
</evidence>
<evidence type="ECO:0000256" key="3">
    <source>
        <dbReference type="ARBA" id="ARBA00023157"/>
    </source>
</evidence>
<dbReference type="Gene3D" id="2.10.90.10">
    <property type="entry name" value="Cystine-knot cytokines"/>
    <property type="match status" value="1"/>
</dbReference>
<feature type="chain" id="PRO_5043686142" description="Glycoprotein hormone subunit beta domain-containing protein" evidence="4">
    <location>
        <begin position="23"/>
        <end position="120"/>
    </location>
</feature>
<keyword evidence="2" id="KW-0964">Secreted</keyword>
<organism evidence="6 7">
    <name type="scientific">Pristionchus entomophagus</name>
    <dbReference type="NCBI Taxonomy" id="358040"/>
    <lineage>
        <taxon>Eukaryota</taxon>
        <taxon>Metazoa</taxon>
        <taxon>Ecdysozoa</taxon>
        <taxon>Nematoda</taxon>
        <taxon>Chromadorea</taxon>
        <taxon>Rhabditida</taxon>
        <taxon>Rhabditina</taxon>
        <taxon>Diplogasteromorpha</taxon>
        <taxon>Diplogasteroidea</taxon>
        <taxon>Neodiplogasteridae</taxon>
        <taxon>Pristionchus</taxon>
    </lineage>
</organism>
<dbReference type="InterPro" id="IPR006208">
    <property type="entry name" value="Glyco_hormone_CN"/>
</dbReference>
<name>A0AAV5SD81_9BILA</name>
<protein>
    <recommendedName>
        <fullName evidence="5">Glycoprotein hormone subunit beta domain-containing protein</fullName>
    </recommendedName>
</protein>
<keyword evidence="4" id="KW-0732">Signal</keyword>
<evidence type="ECO:0000256" key="1">
    <source>
        <dbReference type="ARBA" id="ARBA00004613"/>
    </source>
</evidence>
<reference evidence="6" key="1">
    <citation type="submission" date="2023-10" db="EMBL/GenBank/DDBJ databases">
        <title>Genome assembly of Pristionchus species.</title>
        <authorList>
            <person name="Yoshida K."/>
            <person name="Sommer R.J."/>
        </authorList>
    </citation>
    <scope>NUCLEOTIDE SEQUENCE</scope>
    <source>
        <strain evidence="6">RS0144</strain>
    </source>
</reference>
<keyword evidence="7" id="KW-1185">Reference proteome</keyword>
<feature type="signal peptide" evidence="4">
    <location>
        <begin position="1"/>
        <end position="22"/>
    </location>
</feature>
<dbReference type="SUPFAM" id="SSF57501">
    <property type="entry name" value="Cystine-knot cytokines"/>
    <property type="match status" value="1"/>
</dbReference>
<comment type="subcellular location">
    <subcellularLocation>
        <location evidence="1">Secreted</location>
    </subcellularLocation>
</comment>
<sequence>MRCLPLLLLSAITLHAAPAGSGCDLQVIKITGIDQHKLDSAGKRCLVDVPLPLCRGYCKTSEQGTHRFPHTQHNSSVCSPKIEKMEKVKLTDCEEGFDSAYAWIEIPVVHHCKCQALPIT</sequence>
<evidence type="ECO:0000259" key="5">
    <source>
        <dbReference type="Pfam" id="PF00007"/>
    </source>
</evidence>
<dbReference type="PROSITE" id="PS51257">
    <property type="entry name" value="PROKAR_LIPOPROTEIN"/>
    <property type="match status" value="1"/>
</dbReference>
<dbReference type="AlphaFoldDB" id="A0AAV5SD81"/>
<gene>
    <name evidence="6" type="ORF">PENTCL1PPCAC_154</name>
</gene>
<feature type="domain" description="Glycoprotein hormone subunit beta" evidence="5">
    <location>
        <begin position="48"/>
        <end position="116"/>
    </location>
</feature>
<dbReference type="GO" id="GO:0005576">
    <property type="term" value="C:extracellular region"/>
    <property type="evidence" value="ECO:0007669"/>
    <property type="project" value="UniProtKB-SubCell"/>
</dbReference>
<evidence type="ECO:0000256" key="4">
    <source>
        <dbReference type="SAM" id="SignalP"/>
    </source>
</evidence>
<evidence type="ECO:0000256" key="2">
    <source>
        <dbReference type="ARBA" id="ARBA00022525"/>
    </source>
</evidence>
<comment type="caution">
    <text evidence="6">The sequence shown here is derived from an EMBL/GenBank/DDBJ whole genome shotgun (WGS) entry which is preliminary data.</text>
</comment>
<accession>A0AAV5SD81</accession>
<dbReference type="Proteomes" id="UP001432027">
    <property type="component" value="Unassembled WGS sequence"/>
</dbReference>
<evidence type="ECO:0000313" key="7">
    <source>
        <dbReference type="Proteomes" id="UP001432027"/>
    </source>
</evidence>
<proteinExistence type="predicted"/>
<dbReference type="InterPro" id="IPR029034">
    <property type="entry name" value="Cystine-knot_cytokine"/>
</dbReference>
<dbReference type="EMBL" id="BTSX01000001">
    <property type="protein sequence ID" value="GMS77979.1"/>
    <property type="molecule type" value="Genomic_DNA"/>
</dbReference>